<evidence type="ECO:0000259" key="3">
    <source>
        <dbReference type="PROSITE" id="PS50157"/>
    </source>
</evidence>
<evidence type="ECO:0000256" key="1">
    <source>
        <dbReference type="PROSITE-ProRule" id="PRU00042"/>
    </source>
</evidence>
<protein>
    <recommendedName>
        <fullName evidence="3">C2H2-type domain-containing protein</fullName>
    </recommendedName>
</protein>
<evidence type="ECO:0000313" key="4">
    <source>
        <dbReference type="EMBL" id="OAY81130.1"/>
    </source>
</evidence>
<sequence>MSVAKVSVGSTPDSVVLERNSMKPEREEQDSLENFTRQGIEKQPLFSFSRAGDSSSQWLNLLQGIDQPGSSRVSESPKLENCIEVRQDRYLEDVDNRSSEMSMRPKSTSDQMQALRISDAVVAFAQAAARANGEPEKYLPGWPLLSPIKVQLQKCEKCSREFCSSINYRRHVRVHRRSLNVDKDFPKNREYIGAFWDKLSLDEAKDILSLADVAIEEVSGSSIIRALSSWLFKPGFASMPLTYAKAGTSLLDMVHAKPSRFPLSSQELFNILDDASEKTFLCAGTSVPVQKFLFNGEAGRTALEMKNLVACTSFLLEQKLVKAWLADKAAEALRCQKLLVEEEEAAQKRQAELLEKKRMKKLRQKENKLKDSTHPDNNFCSSGSTQAICVMPSPSSPPDSDSNTPEVLLSPNPIRQSDPDIDSTPKSCSSADYLDQSMGHEMQMGCEHQEQIPSRNHPKSTRIVRNDLVKNTNYKDPKAISQAIGHKVWMQKTKPKKEEEGSFGQVAIENIDHPILHENAKVLIGSISVTLGDNNGRCNYQEKLGKSDSGFNANGHSVTLQRPVDHHENGDSAAVKEDKNSEDHSSPDIANPIAINKSLLSSGEMREKDIDCYKFSQGEPMSDNSPGPEIFSSKDAEAFLSQRWKAAIAADHVKLVLPPEAEASDCPDNTACGCINTPLSSDLRGRTILGSAENRMDGIASLESVLIISKPKFRHKVEKNCKLKYVPKQTSNV</sequence>
<dbReference type="Proteomes" id="UP000092600">
    <property type="component" value="Unassembled WGS sequence"/>
</dbReference>
<organism evidence="4 5">
    <name type="scientific">Ananas comosus</name>
    <name type="common">Pineapple</name>
    <name type="synonym">Ananas ananas</name>
    <dbReference type="NCBI Taxonomy" id="4615"/>
    <lineage>
        <taxon>Eukaryota</taxon>
        <taxon>Viridiplantae</taxon>
        <taxon>Streptophyta</taxon>
        <taxon>Embryophyta</taxon>
        <taxon>Tracheophyta</taxon>
        <taxon>Spermatophyta</taxon>
        <taxon>Magnoliopsida</taxon>
        <taxon>Liliopsida</taxon>
        <taxon>Poales</taxon>
        <taxon>Bromeliaceae</taxon>
        <taxon>Bromelioideae</taxon>
        <taxon>Ananas</taxon>
    </lineage>
</organism>
<feature type="compositionally biased region" description="Basic and acidic residues" evidence="2">
    <location>
        <begin position="563"/>
        <end position="586"/>
    </location>
</feature>
<dbReference type="PANTHER" id="PTHR36055:SF1">
    <property type="entry name" value="C2H2-LIKE ZINC FINGER PROTEIN"/>
    <property type="match status" value="1"/>
</dbReference>
<comment type="caution">
    <text evidence="4">The sequence shown here is derived from an EMBL/GenBank/DDBJ whole genome shotgun (WGS) entry which is preliminary data.</text>
</comment>
<keyword evidence="1" id="KW-0863">Zinc-finger</keyword>
<feature type="compositionally biased region" description="Polar residues" evidence="2">
    <location>
        <begin position="549"/>
        <end position="560"/>
    </location>
</feature>
<evidence type="ECO:0000256" key="2">
    <source>
        <dbReference type="SAM" id="MobiDB-lite"/>
    </source>
</evidence>
<gene>
    <name evidence="4" type="ORF">ACMD2_06745</name>
</gene>
<feature type="region of interest" description="Disordered" evidence="2">
    <location>
        <begin position="546"/>
        <end position="594"/>
    </location>
</feature>
<dbReference type="STRING" id="4615.A0A199VWQ7"/>
<name>A0A199VWQ7_ANACO</name>
<feature type="region of interest" description="Disordered" evidence="2">
    <location>
        <begin position="1"/>
        <end position="36"/>
    </location>
</feature>
<keyword evidence="1" id="KW-0479">Metal-binding</keyword>
<dbReference type="PROSITE" id="PS50157">
    <property type="entry name" value="ZINC_FINGER_C2H2_2"/>
    <property type="match status" value="1"/>
</dbReference>
<dbReference type="AlphaFoldDB" id="A0A199VWQ7"/>
<reference evidence="4 5" key="1">
    <citation type="journal article" date="2016" name="DNA Res.">
        <title>The draft genome of MD-2 pineapple using hybrid error correction of long reads.</title>
        <authorList>
            <person name="Redwan R.M."/>
            <person name="Saidin A."/>
            <person name="Kumar S.V."/>
        </authorList>
    </citation>
    <scope>NUCLEOTIDE SEQUENCE [LARGE SCALE GENOMIC DNA]</scope>
    <source>
        <strain evidence="5">cv. MD2</strain>
        <tissue evidence="4">Leaf</tissue>
    </source>
</reference>
<dbReference type="PANTHER" id="PTHR36055">
    <property type="entry name" value="C2H2-LIKE ZINC FINGER PROTEIN"/>
    <property type="match status" value="1"/>
</dbReference>
<dbReference type="InterPro" id="IPR013087">
    <property type="entry name" value="Znf_C2H2_type"/>
</dbReference>
<evidence type="ECO:0000313" key="5">
    <source>
        <dbReference type="Proteomes" id="UP000092600"/>
    </source>
</evidence>
<dbReference type="GO" id="GO:0008270">
    <property type="term" value="F:zinc ion binding"/>
    <property type="evidence" value="ECO:0007669"/>
    <property type="project" value="UniProtKB-KW"/>
</dbReference>
<feature type="compositionally biased region" description="Polar residues" evidence="2">
    <location>
        <begin position="375"/>
        <end position="387"/>
    </location>
</feature>
<keyword evidence="1" id="KW-0862">Zinc</keyword>
<proteinExistence type="predicted"/>
<dbReference type="EMBL" id="LSRQ01000732">
    <property type="protein sequence ID" value="OAY81130.1"/>
    <property type="molecule type" value="Genomic_DNA"/>
</dbReference>
<accession>A0A199VWQ7</accession>
<feature type="compositionally biased region" description="Basic and acidic residues" evidence="2">
    <location>
        <begin position="365"/>
        <end position="374"/>
    </location>
</feature>
<dbReference type="PROSITE" id="PS00028">
    <property type="entry name" value="ZINC_FINGER_C2H2_1"/>
    <property type="match status" value="1"/>
</dbReference>
<feature type="region of interest" description="Disordered" evidence="2">
    <location>
        <begin position="365"/>
        <end position="432"/>
    </location>
</feature>
<feature type="domain" description="C2H2-type" evidence="3">
    <location>
        <begin position="153"/>
        <end position="175"/>
    </location>
</feature>